<dbReference type="CDD" id="cd00082">
    <property type="entry name" value="HisKA"/>
    <property type="match status" value="1"/>
</dbReference>
<comment type="catalytic activity">
    <reaction evidence="1">
        <text>ATP + protein L-histidine = ADP + protein N-phospho-L-histidine.</text>
        <dbReference type="EC" id="2.7.13.3"/>
    </reaction>
</comment>
<feature type="domain" description="Response regulatory" evidence="7">
    <location>
        <begin position="1084"/>
        <end position="1202"/>
    </location>
</feature>
<dbReference type="SUPFAM" id="SSF52172">
    <property type="entry name" value="CheY-like"/>
    <property type="match status" value="1"/>
</dbReference>
<accession>A0ABY9X7Z2</accession>
<dbReference type="InterPro" id="IPR001789">
    <property type="entry name" value="Sig_transdc_resp-reg_receiver"/>
</dbReference>
<dbReference type="Gene3D" id="2.60.40.10">
    <property type="entry name" value="Immunoglobulins"/>
    <property type="match status" value="1"/>
</dbReference>
<keyword evidence="9" id="KW-1185">Reference proteome</keyword>
<dbReference type="InterPro" id="IPR013783">
    <property type="entry name" value="Ig-like_fold"/>
</dbReference>
<evidence type="ECO:0000256" key="5">
    <source>
        <dbReference type="SAM" id="Coils"/>
    </source>
</evidence>
<sequence length="1214" mass="132151">MVTGMRRDGMHGLLGLVMTVLMGLGGPALALDPARRVTQYSHDTWKDEDGLPQNTGFALAQTRDGYLWVATWEGLARFDGVHFTVYDRRNTPELRDEVIRALVEDASGTLWVGTGRGLLSYREGRFQRMAPAGPGEVEVSSLVRASDGGLWVGAQEGLFYVRDGQSQRYGTAEGLPADWVHALRVDHDGVLWVGTAKGLARLSKGRVEPVRLPGGAARAAVRALLEGHDGSMWIGTDVGLMRLREGQARLFTPRDGLPDDKVTALAEDRDGNLWVGTDTGGLARLSGGAFSVLGPKQGFSSSAVLSLLEDREGSLWVGTMMGGLSRLRDAPFVTFGQPEGIQDDLTSVVLEDRQGAVWVGSFSGGVTRLKDGEATHFGPEQGLPHANVRSMYEDREGHLWVGTTGGAFRYDGRSFTRVGREQGLEDEQIYSLFSDSRGDVWFGTGSGLSRLRQGTFTHFGAEQGGPSGAALPVVTMAEDSEGTLWFGSSGGLYRLSGDTFTRYTSADGLTGNRVLDLYADPRGGLWVASGSGLTLLRGGRFTRFTTAQGLYEDLVLRVLEDSKGFLWMSSNRGIFRVPRRELEEVAEGLRALVRPVFFDRRDGMRSSECNGGLFPAGWRSRDGRLWFPTLRGVVAVDPDRMVVRRPPAEPRLEEVRVQGRPVPPSDKLVLEPGQRDVEFRFTALSLGDSTRLSLRYRLLGHDADWVDAEDRRTVSYTNLSPGEYRFVVTAANRDGEWTEPGAVVELSVVPRFRETLAFYALCVLGVGALALGGYALQMSRLKRRERWLEARVDERTRELAAANRELDENLRALRQAQSQLVQAGKMAAVGTLAAGVGHEINNPLAYIVSNLEYALAESSALGRELPAGAPGRRRLEDIDRVLGEARHGADRVRRIVQDLKTFSRGDEDARGPVDLHAVLDSAAKLAGGELAPRARLVKEYADSGWVDGNESRLAQVFLNLLINAAQALPEGHSMSNEVRLVTRRDGARMVAEVRDTGCGIPPAVMGRIFDPFFTTKPVGVGTGLGLALCHRFITAMGGEIAVESEQGKGTVVRVTLRAAAAPVSPSQGVRQMQQEQEGARVRGRVMIVDDDVMVSSALRRTLAREHDVEVVTSSRQALELLKGPKGTEVDVILCDLMMPDLTGMDLHADLSAAAPGVARRMVFVTGGAFTPAARAFMDTVQNARVDKPFDPQKLREQVREWVAKARSAEPGQAA</sequence>
<dbReference type="InterPro" id="IPR005467">
    <property type="entry name" value="His_kinase_dom"/>
</dbReference>
<name>A0ABY9X7Z2_9BACT</name>
<dbReference type="Gene3D" id="3.30.565.10">
    <property type="entry name" value="Histidine kinase-like ATPase, C-terminal domain"/>
    <property type="match status" value="1"/>
</dbReference>
<dbReference type="PRINTS" id="PR00344">
    <property type="entry name" value="BCTRLSENSOR"/>
</dbReference>
<dbReference type="Gene3D" id="2.130.10.10">
    <property type="entry name" value="YVTN repeat-like/Quinoprotein amine dehydrogenase"/>
    <property type="match status" value="5"/>
</dbReference>
<dbReference type="SUPFAM" id="SSF55874">
    <property type="entry name" value="ATPase domain of HSP90 chaperone/DNA topoisomerase II/histidine kinase"/>
    <property type="match status" value="1"/>
</dbReference>
<dbReference type="PROSITE" id="PS50109">
    <property type="entry name" value="HIS_KIN"/>
    <property type="match status" value="1"/>
</dbReference>
<evidence type="ECO:0000313" key="9">
    <source>
        <dbReference type="Proteomes" id="UP001611383"/>
    </source>
</evidence>
<dbReference type="EC" id="2.7.13.3" evidence="2"/>
<evidence type="ECO:0000256" key="3">
    <source>
        <dbReference type="ARBA" id="ARBA00022553"/>
    </source>
</evidence>
<feature type="modified residue" description="4-aspartylphosphate" evidence="4">
    <location>
        <position position="1135"/>
    </location>
</feature>
<dbReference type="PROSITE" id="PS50110">
    <property type="entry name" value="RESPONSE_REGULATORY"/>
    <property type="match status" value="1"/>
</dbReference>
<keyword evidence="3 4" id="KW-0597">Phosphoprotein</keyword>
<evidence type="ECO:0000259" key="7">
    <source>
        <dbReference type="PROSITE" id="PS50110"/>
    </source>
</evidence>
<dbReference type="InterPro" id="IPR003661">
    <property type="entry name" value="HisK_dim/P_dom"/>
</dbReference>
<dbReference type="PANTHER" id="PTHR43547:SF2">
    <property type="entry name" value="HYBRID SIGNAL TRANSDUCTION HISTIDINE KINASE C"/>
    <property type="match status" value="1"/>
</dbReference>
<evidence type="ECO:0000256" key="4">
    <source>
        <dbReference type="PROSITE-ProRule" id="PRU00169"/>
    </source>
</evidence>
<dbReference type="Pfam" id="PF07495">
    <property type="entry name" value="Y_Y_Y"/>
    <property type="match status" value="1"/>
</dbReference>
<dbReference type="PANTHER" id="PTHR43547">
    <property type="entry name" value="TWO-COMPONENT HISTIDINE KINASE"/>
    <property type="match status" value="1"/>
</dbReference>
<keyword evidence="5" id="KW-0175">Coiled coil</keyword>
<dbReference type="InterPro" id="IPR015943">
    <property type="entry name" value="WD40/YVTN_repeat-like_dom_sf"/>
</dbReference>
<dbReference type="SMART" id="SM00448">
    <property type="entry name" value="REC"/>
    <property type="match status" value="1"/>
</dbReference>
<dbReference type="Proteomes" id="UP001611383">
    <property type="component" value="Chromosome"/>
</dbReference>
<dbReference type="Pfam" id="PF07494">
    <property type="entry name" value="Reg_prop"/>
    <property type="match status" value="8"/>
</dbReference>
<dbReference type="Pfam" id="PF02518">
    <property type="entry name" value="HATPase_c"/>
    <property type="match status" value="1"/>
</dbReference>
<dbReference type="EMBL" id="CP043494">
    <property type="protein sequence ID" value="WNG51517.1"/>
    <property type="molecule type" value="Genomic_DNA"/>
</dbReference>
<evidence type="ECO:0000256" key="1">
    <source>
        <dbReference type="ARBA" id="ARBA00000085"/>
    </source>
</evidence>
<dbReference type="Pfam" id="PF00512">
    <property type="entry name" value="HisKA"/>
    <property type="match status" value="1"/>
</dbReference>
<dbReference type="SMART" id="SM00387">
    <property type="entry name" value="HATPase_c"/>
    <property type="match status" value="1"/>
</dbReference>
<gene>
    <name evidence="8" type="ORF">F0U60_50840</name>
</gene>
<feature type="domain" description="Histidine kinase" evidence="6">
    <location>
        <begin position="835"/>
        <end position="1060"/>
    </location>
</feature>
<evidence type="ECO:0000313" key="8">
    <source>
        <dbReference type="EMBL" id="WNG51517.1"/>
    </source>
</evidence>
<dbReference type="InterPro" id="IPR011123">
    <property type="entry name" value="Y_Y_Y"/>
</dbReference>
<dbReference type="Gene3D" id="3.40.50.2300">
    <property type="match status" value="1"/>
</dbReference>
<dbReference type="InterPro" id="IPR036890">
    <property type="entry name" value="HATPase_C_sf"/>
</dbReference>
<feature type="coiled-coil region" evidence="5">
    <location>
        <begin position="792"/>
        <end position="823"/>
    </location>
</feature>
<dbReference type="InterPro" id="IPR011006">
    <property type="entry name" value="CheY-like_superfamily"/>
</dbReference>
<dbReference type="SUPFAM" id="SSF47384">
    <property type="entry name" value="Homodimeric domain of signal transducing histidine kinase"/>
    <property type="match status" value="1"/>
</dbReference>
<dbReference type="CDD" id="cd00146">
    <property type="entry name" value="PKD"/>
    <property type="match status" value="1"/>
</dbReference>
<dbReference type="InterPro" id="IPR036097">
    <property type="entry name" value="HisK_dim/P_sf"/>
</dbReference>
<protein>
    <recommendedName>
        <fullName evidence="2">histidine kinase</fullName>
        <ecNumber evidence="2">2.7.13.3</ecNumber>
    </recommendedName>
</protein>
<dbReference type="InterPro" id="IPR004358">
    <property type="entry name" value="Sig_transdc_His_kin-like_C"/>
</dbReference>
<evidence type="ECO:0000256" key="2">
    <source>
        <dbReference type="ARBA" id="ARBA00012438"/>
    </source>
</evidence>
<reference evidence="8 9" key="1">
    <citation type="submission" date="2019-08" db="EMBL/GenBank/DDBJ databases">
        <title>Archangium and Cystobacter genomes.</title>
        <authorList>
            <person name="Chen I.-C.K."/>
            <person name="Wielgoss S."/>
        </authorList>
    </citation>
    <scope>NUCLEOTIDE SEQUENCE [LARGE SCALE GENOMIC DNA]</scope>
    <source>
        <strain evidence="8 9">Cbm 6</strain>
    </source>
</reference>
<dbReference type="SUPFAM" id="SSF63829">
    <property type="entry name" value="Calcium-dependent phosphotriesterase"/>
    <property type="match status" value="3"/>
</dbReference>
<dbReference type="Pfam" id="PF00072">
    <property type="entry name" value="Response_reg"/>
    <property type="match status" value="1"/>
</dbReference>
<proteinExistence type="predicted"/>
<evidence type="ECO:0000259" key="6">
    <source>
        <dbReference type="PROSITE" id="PS50109"/>
    </source>
</evidence>
<dbReference type="Gene3D" id="1.10.287.130">
    <property type="match status" value="1"/>
</dbReference>
<dbReference type="InterPro" id="IPR011110">
    <property type="entry name" value="Reg_prop"/>
</dbReference>
<dbReference type="InterPro" id="IPR003594">
    <property type="entry name" value="HATPase_dom"/>
</dbReference>
<organism evidence="8 9">
    <name type="scientific">Archangium minus</name>
    <dbReference type="NCBI Taxonomy" id="83450"/>
    <lineage>
        <taxon>Bacteria</taxon>
        <taxon>Pseudomonadati</taxon>
        <taxon>Myxococcota</taxon>
        <taxon>Myxococcia</taxon>
        <taxon>Myxococcales</taxon>
        <taxon>Cystobacterineae</taxon>
        <taxon>Archangiaceae</taxon>
        <taxon>Archangium</taxon>
    </lineage>
</organism>
<dbReference type="SMART" id="SM00388">
    <property type="entry name" value="HisKA"/>
    <property type="match status" value="1"/>
</dbReference>